<gene>
    <name evidence="5" type="primary">PTRH2_1</name>
    <name evidence="5" type="ORF">E2C01_101667</name>
</gene>
<dbReference type="PANTHER" id="PTHR12649:SF11">
    <property type="entry name" value="PEPTIDYL-TRNA HYDROLASE 2, MITOCHONDRIAL"/>
    <property type="match status" value="1"/>
</dbReference>
<dbReference type="Proteomes" id="UP000324222">
    <property type="component" value="Unassembled WGS sequence"/>
</dbReference>
<dbReference type="GO" id="GO:0004045">
    <property type="term" value="F:peptidyl-tRNA hydrolase activity"/>
    <property type="evidence" value="ECO:0007669"/>
    <property type="project" value="UniProtKB-EC"/>
</dbReference>
<dbReference type="Pfam" id="PF01981">
    <property type="entry name" value="PTH2"/>
    <property type="match status" value="1"/>
</dbReference>
<dbReference type="PANTHER" id="PTHR12649">
    <property type="entry name" value="PEPTIDYL-TRNA HYDROLASE 2"/>
    <property type="match status" value="1"/>
</dbReference>
<dbReference type="EMBL" id="VSRR010148272">
    <property type="protein sequence ID" value="MPD05896.1"/>
    <property type="molecule type" value="Genomic_DNA"/>
</dbReference>
<evidence type="ECO:0000256" key="1">
    <source>
        <dbReference type="ARBA" id="ARBA00013260"/>
    </source>
</evidence>
<dbReference type="AlphaFoldDB" id="A0A5B7KGA5"/>
<comment type="caution">
    <text evidence="5">The sequence shown here is derived from an EMBL/GenBank/DDBJ whole genome shotgun (WGS) entry which is preliminary data.</text>
</comment>
<comment type="catalytic activity">
    <reaction evidence="4">
        <text>an N-acyl-L-alpha-aminoacyl-tRNA + H2O = an N-acyl-L-amino acid + a tRNA + H(+)</text>
        <dbReference type="Rhea" id="RHEA:54448"/>
        <dbReference type="Rhea" id="RHEA-COMP:10123"/>
        <dbReference type="Rhea" id="RHEA-COMP:13883"/>
        <dbReference type="ChEBI" id="CHEBI:15377"/>
        <dbReference type="ChEBI" id="CHEBI:15378"/>
        <dbReference type="ChEBI" id="CHEBI:59874"/>
        <dbReference type="ChEBI" id="CHEBI:78442"/>
        <dbReference type="ChEBI" id="CHEBI:138191"/>
        <dbReference type="EC" id="3.1.1.29"/>
    </reaction>
</comment>
<evidence type="ECO:0000313" key="6">
    <source>
        <dbReference type="Proteomes" id="UP000324222"/>
    </source>
</evidence>
<reference evidence="5 6" key="1">
    <citation type="submission" date="2019-05" db="EMBL/GenBank/DDBJ databases">
        <title>Another draft genome of Portunus trituberculatus and its Hox gene families provides insights of decapod evolution.</title>
        <authorList>
            <person name="Jeong J.-H."/>
            <person name="Song I."/>
            <person name="Kim S."/>
            <person name="Choi T."/>
            <person name="Kim D."/>
            <person name="Ryu S."/>
            <person name="Kim W."/>
        </authorList>
    </citation>
    <scope>NUCLEOTIDE SEQUENCE [LARGE SCALE GENOMIC DNA]</scope>
    <source>
        <tissue evidence="5">Muscle</tissue>
    </source>
</reference>
<dbReference type="Gene3D" id="3.40.1490.10">
    <property type="entry name" value="Bit1"/>
    <property type="match status" value="1"/>
</dbReference>
<keyword evidence="6" id="KW-1185">Reference proteome</keyword>
<dbReference type="InterPro" id="IPR002833">
    <property type="entry name" value="PTH2"/>
</dbReference>
<evidence type="ECO:0000256" key="2">
    <source>
        <dbReference type="ARBA" id="ARBA00022801"/>
    </source>
</evidence>
<keyword evidence="2 5" id="KW-0378">Hydrolase</keyword>
<comment type="similarity">
    <text evidence="3">Belongs to the PTH2 family.</text>
</comment>
<proteinExistence type="inferred from homology"/>
<evidence type="ECO:0000256" key="3">
    <source>
        <dbReference type="ARBA" id="ARBA00038050"/>
    </source>
</evidence>
<sequence>MDLSALAREAGLTVSVIQDAGRTQIAPGSRTVVGIGPGPIDVIDQVTGHLKLY</sequence>
<protein>
    <recommendedName>
        <fullName evidence="1">peptidyl-tRNA hydrolase</fullName>
        <ecNumber evidence="1">3.1.1.29</ecNumber>
    </recommendedName>
</protein>
<dbReference type="InterPro" id="IPR023476">
    <property type="entry name" value="Pep_tRNA_hydro_II_dom_sf"/>
</dbReference>
<dbReference type="SUPFAM" id="SSF102462">
    <property type="entry name" value="Peptidyl-tRNA hydrolase II"/>
    <property type="match status" value="1"/>
</dbReference>
<name>A0A5B7KGA5_PORTR</name>
<organism evidence="5 6">
    <name type="scientific">Portunus trituberculatus</name>
    <name type="common">Swimming crab</name>
    <name type="synonym">Neptunus trituberculatus</name>
    <dbReference type="NCBI Taxonomy" id="210409"/>
    <lineage>
        <taxon>Eukaryota</taxon>
        <taxon>Metazoa</taxon>
        <taxon>Ecdysozoa</taxon>
        <taxon>Arthropoda</taxon>
        <taxon>Crustacea</taxon>
        <taxon>Multicrustacea</taxon>
        <taxon>Malacostraca</taxon>
        <taxon>Eumalacostraca</taxon>
        <taxon>Eucarida</taxon>
        <taxon>Decapoda</taxon>
        <taxon>Pleocyemata</taxon>
        <taxon>Brachyura</taxon>
        <taxon>Eubrachyura</taxon>
        <taxon>Portunoidea</taxon>
        <taxon>Portunidae</taxon>
        <taxon>Portuninae</taxon>
        <taxon>Portunus</taxon>
    </lineage>
</organism>
<dbReference type="GO" id="GO:0005829">
    <property type="term" value="C:cytosol"/>
    <property type="evidence" value="ECO:0007669"/>
    <property type="project" value="TreeGrafter"/>
</dbReference>
<dbReference type="EC" id="3.1.1.29" evidence="1"/>
<evidence type="ECO:0000256" key="4">
    <source>
        <dbReference type="ARBA" id="ARBA00048707"/>
    </source>
</evidence>
<accession>A0A5B7KGA5</accession>
<evidence type="ECO:0000313" key="5">
    <source>
        <dbReference type="EMBL" id="MPD05896.1"/>
    </source>
</evidence>
<dbReference type="OrthoDB" id="1733656at2759"/>